<comment type="caution">
    <text evidence="2">The sequence shown here is derived from an EMBL/GenBank/DDBJ whole genome shotgun (WGS) entry which is preliminary data.</text>
</comment>
<proteinExistence type="predicted"/>
<feature type="chain" id="PRO_5046818847" evidence="1">
    <location>
        <begin position="41"/>
        <end position="166"/>
    </location>
</feature>
<dbReference type="EMBL" id="JAHVJA010000008">
    <property type="protein sequence ID" value="MBY6141015.1"/>
    <property type="molecule type" value="Genomic_DNA"/>
</dbReference>
<protein>
    <submittedName>
        <fullName evidence="2">Uncharacterized protein</fullName>
    </submittedName>
</protein>
<sequence>MLAQNIASSAAALLGRSRTAAKAAAALGLALMVLQPAAAAAQQTYVVGSDRGGYLHDRLIELKNLQQNGVRVEIRGKVCYSTCTMFLGLPGACVDPATTFGFHGPSRGGRRLAQDKFDYFSRVMAQYYPAPLKSWFMAEGRNRISGVHKIKGSEIIRMGVPACRSA</sequence>
<organism evidence="2 3">
    <name type="scientific">Leisingera daeponensis</name>
    <dbReference type="NCBI Taxonomy" id="405746"/>
    <lineage>
        <taxon>Bacteria</taxon>
        <taxon>Pseudomonadati</taxon>
        <taxon>Pseudomonadota</taxon>
        <taxon>Alphaproteobacteria</taxon>
        <taxon>Rhodobacterales</taxon>
        <taxon>Roseobacteraceae</taxon>
        <taxon>Leisingera</taxon>
    </lineage>
</organism>
<evidence type="ECO:0000313" key="2">
    <source>
        <dbReference type="EMBL" id="MBY6141015.1"/>
    </source>
</evidence>
<accession>A0ABS7NIJ5</accession>
<name>A0ABS7NIJ5_9RHOB</name>
<dbReference type="Proteomes" id="UP000766629">
    <property type="component" value="Unassembled WGS sequence"/>
</dbReference>
<reference evidence="2 3" key="1">
    <citation type="submission" date="2021-06" db="EMBL/GenBank/DDBJ databases">
        <title>50 bacteria genomes isolated from Dapeng, Shenzhen, China.</title>
        <authorList>
            <person name="Zheng W."/>
            <person name="Yu S."/>
            <person name="Huang Y."/>
        </authorList>
    </citation>
    <scope>NUCLEOTIDE SEQUENCE [LARGE SCALE GENOMIC DNA]</scope>
    <source>
        <strain evidence="2 3">DP1N14-2</strain>
    </source>
</reference>
<evidence type="ECO:0000256" key="1">
    <source>
        <dbReference type="SAM" id="SignalP"/>
    </source>
</evidence>
<feature type="signal peptide" evidence="1">
    <location>
        <begin position="1"/>
        <end position="40"/>
    </location>
</feature>
<gene>
    <name evidence="2" type="ORF">KUV26_16365</name>
</gene>
<dbReference type="RefSeq" id="WP_222509122.1">
    <property type="nucleotide sequence ID" value="NZ_JAHVJA010000008.1"/>
</dbReference>
<keyword evidence="3" id="KW-1185">Reference proteome</keyword>
<keyword evidence="1" id="KW-0732">Signal</keyword>
<evidence type="ECO:0000313" key="3">
    <source>
        <dbReference type="Proteomes" id="UP000766629"/>
    </source>
</evidence>